<organism evidence="6 7">
    <name type="scientific">Candidatus Kerfeldbacteria bacterium CG_4_10_14_0_8_um_filter_42_10</name>
    <dbReference type="NCBI Taxonomy" id="2014248"/>
    <lineage>
        <taxon>Bacteria</taxon>
        <taxon>Candidatus Kerfeldiibacteriota</taxon>
    </lineage>
</organism>
<dbReference type="InterPro" id="IPR000115">
    <property type="entry name" value="PRibGlycinamide_synth"/>
</dbReference>
<evidence type="ECO:0000256" key="4">
    <source>
        <dbReference type="PROSITE-ProRule" id="PRU00409"/>
    </source>
</evidence>
<dbReference type="SMART" id="SM01209">
    <property type="entry name" value="GARS_A"/>
    <property type="match status" value="1"/>
</dbReference>
<dbReference type="SUPFAM" id="SSF56059">
    <property type="entry name" value="Glutathione synthetase ATP-binding domain-like"/>
    <property type="match status" value="1"/>
</dbReference>
<dbReference type="PANTHER" id="PTHR43472:SF1">
    <property type="entry name" value="PHOSPHORIBOSYLAMINE--GLYCINE LIGASE, CHLOROPLASTIC"/>
    <property type="match status" value="1"/>
</dbReference>
<evidence type="ECO:0000256" key="2">
    <source>
        <dbReference type="ARBA" id="ARBA00022741"/>
    </source>
</evidence>
<dbReference type="GO" id="GO:0046872">
    <property type="term" value="F:metal ion binding"/>
    <property type="evidence" value="ECO:0007669"/>
    <property type="project" value="InterPro"/>
</dbReference>
<evidence type="ECO:0000313" key="7">
    <source>
        <dbReference type="Proteomes" id="UP000230779"/>
    </source>
</evidence>
<dbReference type="GO" id="GO:0009113">
    <property type="term" value="P:purine nucleobase biosynthetic process"/>
    <property type="evidence" value="ECO:0007669"/>
    <property type="project" value="InterPro"/>
</dbReference>
<dbReference type="PANTHER" id="PTHR43472">
    <property type="entry name" value="PHOSPHORIBOSYLAMINE--GLYCINE LIGASE"/>
    <property type="match status" value="1"/>
</dbReference>
<evidence type="ECO:0000256" key="3">
    <source>
        <dbReference type="ARBA" id="ARBA00022840"/>
    </source>
</evidence>
<keyword evidence="2 4" id="KW-0547">Nucleotide-binding</keyword>
<dbReference type="Proteomes" id="UP000230779">
    <property type="component" value="Unassembled WGS sequence"/>
</dbReference>
<dbReference type="AlphaFoldDB" id="A0A2M7RJI4"/>
<evidence type="ECO:0000256" key="1">
    <source>
        <dbReference type="ARBA" id="ARBA00022598"/>
    </source>
</evidence>
<evidence type="ECO:0000259" key="5">
    <source>
        <dbReference type="PROSITE" id="PS50975"/>
    </source>
</evidence>
<dbReference type="InterPro" id="IPR020561">
    <property type="entry name" value="PRibGlycinamid_synth_ATP-grasp"/>
</dbReference>
<sequence>MEKKKFLFISADNLINDIAWQVFKQGHSVKYCSEKKGEQDCSEGILPKVKNWRQYINWADVIIYDDFFGSGRKAEKLRKQGKKVIGGTSYSDRLEEDRAFGQEELKKAGIAILPYREFTDYQQAINYVKKYPAAYVIKPCDEVQNDKNLLFVGIDKKGHDIIQMLSNYRNSLGKKMKRFQLQRKVEGVEIAVGAFFNGYKFIYPININFEHKRLFSGEVGPATGEMGTSMFWSKPNKLFRQTLKKMESKLSQEGYTGYIDLNCIVNDQGVFPLEFTSRFGYPCISIQAEGIKMPISDFLYRLANGEDFQFRVKKGFQVGARIVVPPWPYRQK</sequence>
<name>A0A2M7RJI4_9BACT</name>
<feature type="non-terminal residue" evidence="6">
    <location>
        <position position="332"/>
    </location>
</feature>
<dbReference type="Pfam" id="PF01071">
    <property type="entry name" value="GARS_A"/>
    <property type="match status" value="1"/>
</dbReference>
<keyword evidence="1 6" id="KW-0436">Ligase</keyword>
<evidence type="ECO:0000313" key="6">
    <source>
        <dbReference type="EMBL" id="PIY96742.1"/>
    </source>
</evidence>
<reference evidence="6 7" key="1">
    <citation type="submission" date="2017-09" db="EMBL/GenBank/DDBJ databases">
        <title>Depth-based differentiation of microbial function through sediment-hosted aquifers and enrichment of novel symbionts in the deep terrestrial subsurface.</title>
        <authorList>
            <person name="Probst A.J."/>
            <person name="Ladd B."/>
            <person name="Jarett J.K."/>
            <person name="Geller-Mcgrath D.E."/>
            <person name="Sieber C.M."/>
            <person name="Emerson J.B."/>
            <person name="Anantharaman K."/>
            <person name="Thomas B.C."/>
            <person name="Malmstrom R."/>
            <person name="Stieglmeier M."/>
            <person name="Klingl A."/>
            <person name="Woyke T."/>
            <person name="Ryan C.M."/>
            <person name="Banfield J.F."/>
        </authorList>
    </citation>
    <scope>NUCLEOTIDE SEQUENCE [LARGE SCALE GENOMIC DNA]</scope>
    <source>
        <strain evidence="6">CG_4_10_14_0_8_um_filter_42_10</strain>
    </source>
</reference>
<dbReference type="Gene3D" id="3.30.470.20">
    <property type="entry name" value="ATP-grasp fold, B domain"/>
    <property type="match status" value="1"/>
</dbReference>
<proteinExistence type="predicted"/>
<protein>
    <submittedName>
        <fullName evidence="6">Phosphoribosylamine--glycine ligase</fullName>
    </submittedName>
</protein>
<gene>
    <name evidence="6" type="ORF">COY66_03205</name>
</gene>
<dbReference type="GO" id="GO:0005524">
    <property type="term" value="F:ATP binding"/>
    <property type="evidence" value="ECO:0007669"/>
    <property type="project" value="UniProtKB-UniRule"/>
</dbReference>
<feature type="domain" description="ATP-grasp" evidence="5">
    <location>
        <begin position="102"/>
        <end position="304"/>
    </location>
</feature>
<dbReference type="GO" id="GO:0004637">
    <property type="term" value="F:phosphoribosylamine-glycine ligase activity"/>
    <property type="evidence" value="ECO:0007669"/>
    <property type="project" value="InterPro"/>
</dbReference>
<dbReference type="PROSITE" id="PS50975">
    <property type="entry name" value="ATP_GRASP"/>
    <property type="match status" value="1"/>
</dbReference>
<dbReference type="InterPro" id="IPR011761">
    <property type="entry name" value="ATP-grasp"/>
</dbReference>
<dbReference type="EMBL" id="PFMD01000030">
    <property type="protein sequence ID" value="PIY96742.1"/>
    <property type="molecule type" value="Genomic_DNA"/>
</dbReference>
<keyword evidence="3 4" id="KW-0067">ATP-binding</keyword>
<accession>A0A2M7RJI4</accession>
<comment type="caution">
    <text evidence="6">The sequence shown here is derived from an EMBL/GenBank/DDBJ whole genome shotgun (WGS) entry which is preliminary data.</text>
</comment>